<dbReference type="InterPro" id="IPR014235">
    <property type="entry name" value="Spore_PdaA"/>
</dbReference>
<sequence length="268" mass="31035">MFNGLIAFLLSSSMLLNPLLGILHTNKSAFLYLNNIEQYDSKEFNWYYNLNKDTKEVTPPKETPFLKNHNVYFVGDQTKKQIFLTFDEGYENGNTGKILDVLKENNVPAAFFVTKPYIVDYPDLILRMENEGHLVCNHTSHHPSMASITDQEKFNKEFTDVEQEYTKVTNKEMPKFFRPPMGKYSDLSLKYTDDLGYTSVFWSFAYKDWLTDNQPSKEDGKKKILEKAHNGEVMLLHAVSDTNLAILGDIIKELKNQGYEFKSLNDFS</sequence>
<keyword evidence="2" id="KW-0378">Hydrolase</keyword>
<evidence type="ECO:0000313" key="3">
    <source>
        <dbReference type="Proteomes" id="UP000095488"/>
    </source>
</evidence>
<dbReference type="SUPFAM" id="SSF88713">
    <property type="entry name" value="Glycoside hydrolase/deacetylase"/>
    <property type="match status" value="1"/>
</dbReference>
<keyword evidence="3" id="KW-1185">Reference proteome</keyword>
<dbReference type="NCBIfam" id="TIGR02884">
    <property type="entry name" value="spore_pdaA"/>
    <property type="match status" value="1"/>
</dbReference>
<dbReference type="Gene3D" id="3.20.20.370">
    <property type="entry name" value="Glycoside hydrolase/deacetylase"/>
    <property type="match status" value="1"/>
</dbReference>
<gene>
    <name evidence="2" type="primary">pdaA_1</name>
    <name evidence="2" type="ORF">ERS852473_00422</name>
</gene>
<comment type="caution">
    <text evidence="2">The sequence shown here is derived from an EMBL/GenBank/DDBJ whole genome shotgun (WGS) entry which is preliminary data.</text>
</comment>
<dbReference type="InterPro" id="IPR011330">
    <property type="entry name" value="Glyco_hydro/deAcase_b/a-brl"/>
</dbReference>
<proteinExistence type="predicted"/>
<dbReference type="PANTHER" id="PTHR10587">
    <property type="entry name" value="GLYCOSYL TRANSFERASE-RELATED"/>
    <property type="match status" value="1"/>
</dbReference>
<reference evidence="2 3" key="1">
    <citation type="submission" date="2015-09" db="EMBL/GenBank/DDBJ databases">
        <authorList>
            <consortium name="Pathogen Informatics"/>
            <person name="Wu L."/>
            <person name="Ma J."/>
        </authorList>
    </citation>
    <scope>NUCLEOTIDE SEQUENCE [LARGE SCALE GENOMIC DNA]</scope>
    <source>
        <strain evidence="2 3">2789STDY5834858</strain>
    </source>
</reference>
<accession>A0ABP2AQ77</accession>
<evidence type="ECO:0000313" key="2">
    <source>
        <dbReference type="EMBL" id="CUN52321.1"/>
    </source>
</evidence>
<feature type="domain" description="NodB homology" evidence="1">
    <location>
        <begin position="80"/>
        <end position="262"/>
    </location>
</feature>
<dbReference type="InterPro" id="IPR002509">
    <property type="entry name" value="NODB_dom"/>
</dbReference>
<dbReference type="EMBL" id="CYZR01000001">
    <property type="protein sequence ID" value="CUN52321.1"/>
    <property type="molecule type" value="Genomic_DNA"/>
</dbReference>
<protein>
    <submittedName>
        <fullName evidence="2">Probable polysaccharide deacetylase pdaA</fullName>
        <ecNumber evidence="2">3.-.-.-</ecNumber>
    </submittedName>
</protein>
<dbReference type="EC" id="3.-.-.-" evidence="2"/>
<dbReference type="InterPro" id="IPR050248">
    <property type="entry name" value="Polysacc_deacetylase_ArnD"/>
</dbReference>
<organism evidence="2 3">
    <name type="scientific">Sarcina ventriculi</name>
    <name type="common">Clostridium ventriculi</name>
    <dbReference type="NCBI Taxonomy" id="1267"/>
    <lineage>
        <taxon>Bacteria</taxon>
        <taxon>Bacillati</taxon>
        <taxon>Bacillota</taxon>
        <taxon>Clostridia</taxon>
        <taxon>Eubacteriales</taxon>
        <taxon>Clostridiaceae</taxon>
        <taxon>Sarcina</taxon>
    </lineage>
</organism>
<dbReference type="Proteomes" id="UP000095488">
    <property type="component" value="Unassembled WGS sequence"/>
</dbReference>
<dbReference type="CDD" id="cd10948">
    <property type="entry name" value="CE4_BsPdaA_like"/>
    <property type="match status" value="1"/>
</dbReference>
<evidence type="ECO:0000259" key="1">
    <source>
        <dbReference type="PROSITE" id="PS51677"/>
    </source>
</evidence>
<dbReference type="GO" id="GO:0016787">
    <property type="term" value="F:hydrolase activity"/>
    <property type="evidence" value="ECO:0007669"/>
    <property type="project" value="UniProtKB-KW"/>
</dbReference>
<dbReference type="PANTHER" id="PTHR10587:SF78">
    <property type="entry name" value="PEPTIDOGLYCAN-N-ACETYLMURAMIC ACID DEACETYLASE PDAA"/>
    <property type="match status" value="1"/>
</dbReference>
<dbReference type="Pfam" id="PF01522">
    <property type="entry name" value="Polysacc_deac_1"/>
    <property type="match status" value="1"/>
</dbReference>
<dbReference type="PROSITE" id="PS51677">
    <property type="entry name" value="NODB"/>
    <property type="match status" value="1"/>
</dbReference>
<dbReference type="RefSeq" id="WP_055257306.1">
    <property type="nucleotide sequence ID" value="NZ_CABIXL010000001.1"/>
</dbReference>
<name>A0ABP2AQ77_SARVE</name>